<dbReference type="Gene3D" id="3.10.10.10">
    <property type="entry name" value="HIV Type 1 Reverse Transcriptase, subunit A, domain 1"/>
    <property type="match status" value="1"/>
</dbReference>
<feature type="domain" description="Reverse transcriptase" evidence="1">
    <location>
        <begin position="1"/>
        <end position="96"/>
    </location>
</feature>
<dbReference type="PANTHER" id="PTHR24559">
    <property type="entry name" value="TRANSPOSON TY3-I GAG-POL POLYPROTEIN"/>
    <property type="match status" value="1"/>
</dbReference>
<dbReference type="Gene3D" id="3.30.70.270">
    <property type="match status" value="1"/>
</dbReference>
<dbReference type="InterPro" id="IPR043128">
    <property type="entry name" value="Rev_trsase/Diguanyl_cyclase"/>
</dbReference>
<name>A0A4Y2IVZ2_ARAVE</name>
<dbReference type="GO" id="GO:0071897">
    <property type="term" value="P:DNA biosynthetic process"/>
    <property type="evidence" value="ECO:0007669"/>
    <property type="project" value="UniProtKB-ARBA"/>
</dbReference>
<evidence type="ECO:0000313" key="3">
    <source>
        <dbReference type="Proteomes" id="UP000499080"/>
    </source>
</evidence>
<dbReference type="CDD" id="cd01647">
    <property type="entry name" value="RT_LTR"/>
    <property type="match status" value="1"/>
</dbReference>
<sequence>MFSHIDLVKAYLQIPINPADVHKTAICNPFGVFEILRRQLGLWNTTSTFQRFIDEVTRDLLFVYAFVDDLLVASESANEHLEHLKLLFSKLEEHNVDKSSKFLSNGAIG</sequence>
<accession>A0A4Y2IVZ2</accession>
<dbReference type="InterPro" id="IPR043502">
    <property type="entry name" value="DNA/RNA_pol_sf"/>
</dbReference>
<dbReference type="PANTHER" id="PTHR24559:SF444">
    <property type="entry name" value="REVERSE TRANSCRIPTASE DOMAIN-CONTAINING PROTEIN"/>
    <property type="match status" value="1"/>
</dbReference>
<dbReference type="SUPFAM" id="SSF56672">
    <property type="entry name" value="DNA/RNA polymerases"/>
    <property type="match status" value="1"/>
</dbReference>
<comment type="caution">
    <text evidence="2">The sequence shown here is derived from an EMBL/GenBank/DDBJ whole genome shotgun (WGS) entry which is preliminary data.</text>
</comment>
<dbReference type="AlphaFoldDB" id="A0A4Y2IVZ2"/>
<evidence type="ECO:0000259" key="1">
    <source>
        <dbReference type="Pfam" id="PF00078"/>
    </source>
</evidence>
<dbReference type="OrthoDB" id="6932368at2759"/>
<gene>
    <name evidence="2" type="ORF">AVEN_126703_1</name>
</gene>
<dbReference type="Proteomes" id="UP000499080">
    <property type="component" value="Unassembled WGS sequence"/>
</dbReference>
<reference evidence="2 3" key="1">
    <citation type="journal article" date="2019" name="Sci. Rep.">
        <title>Orb-weaving spider Araneus ventricosus genome elucidates the spidroin gene catalogue.</title>
        <authorList>
            <person name="Kono N."/>
            <person name="Nakamura H."/>
            <person name="Ohtoshi R."/>
            <person name="Moran D.A.P."/>
            <person name="Shinohara A."/>
            <person name="Yoshida Y."/>
            <person name="Fujiwara M."/>
            <person name="Mori M."/>
            <person name="Tomita M."/>
            <person name="Arakawa K."/>
        </authorList>
    </citation>
    <scope>NUCLEOTIDE SEQUENCE [LARGE SCALE GENOMIC DNA]</scope>
</reference>
<proteinExistence type="predicted"/>
<evidence type="ECO:0000313" key="2">
    <source>
        <dbReference type="EMBL" id="GBM81830.1"/>
    </source>
</evidence>
<protein>
    <recommendedName>
        <fullName evidence="1">Reverse transcriptase domain-containing protein</fullName>
    </recommendedName>
</protein>
<organism evidence="2 3">
    <name type="scientific">Araneus ventricosus</name>
    <name type="common">Orbweaver spider</name>
    <name type="synonym">Epeira ventricosa</name>
    <dbReference type="NCBI Taxonomy" id="182803"/>
    <lineage>
        <taxon>Eukaryota</taxon>
        <taxon>Metazoa</taxon>
        <taxon>Ecdysozoa</taxon>
        <taxon>Arthropoda</taxon>
        <taxon>Chelicerata</taxon>
        <taxon>Arachnida</taxon>
        <taxon>Araneae</taxon>
        <taxon>Araneomorphae</taxon>
        <taxon>Entelegynae</taxon>
        <taxon>Araneoidea</taxon>
        <taxon>Araneidae</taxon>
        <taxon>Araneus</taxon>
    </lineage>
</organism>
<dbReference type="InterPro" id="IPR000477">
    <property type="entry name" value="RT_dom"/>
</dbReference>
<dbReference type="Pfam" id="PF00078">
    <property type="entry name" value="RVT_1"/>
    <property type="match status" value="1"/>
</dbReference>
<keyword evidence="3" id="KW-1185">Reference proteome</keyword>
<dbReference type="EMBL" id="BGPR01002971">
    <property type="protein sequence ID" value="GBM81830.1"/>
    <property type="molecule type" value="Genomic_DNA"/>
</dbReference>
<dbReference type="InterPro" id="IPR053134">
    <property type="entry name" value="RNA-dir_DNA_polymerase"/>
</dbReference>